<dbReference type="InterPro" id="IPR001610">
    <property type="entry name" value="PAC"/>
</dbReference>
<keyword evidence="6" id="KW-1133">Transmembrane helix</keyword>
<evidence type="ECO:0000259" key="10">
    <source>
        <dbReference type="PROSITE" id="PS50924"/>
    </source>
</evidence>
<feature type="transmembrane region" description="Helical" evidence="6">
    <location>
        <begin position="130"/>
        <end position="151"/>
    </location>
</feature>
<name>A0ABU0I4L8_9HYPH</name>
<keyword evidence="6" id="KW-0812">Transmembrane</keyword>
<evidence type="ECO:0000256" key="4">
    <source>
        <dbReference type="ARBA" id="ARBA00022679"/>
    </source>
</evidence>
<dbReference type="InterPro" id="IPR004358">
    <property type="entry name" value="Sig_transdc_His_kin-like_C"/>
</dbReference>
<dbReference type="InterPro" id="IPR052162">
    <property type="entry name" value="Sensor_kinase/Photoreceptor"/>
</dbReference>
<feature type="transmembrane region" description="Helical" evidence="6">
    <location>
        <begin position="236"/>
        <end position="257"/>
    </location>
</feature>
<dbReference type="InterPro" id="IPR005330">
    <property type="entry name" value="MHYT_dom"/>
</dbReference>
<dbReference type="NCBIfam" id="TIGR00229">
    <property type="entry name" value="sensory_box"/>
    <property type="match status" value="1"/>
</dbReference>
<dbReference type="PROSITE" id="PS50112">
    <property type="entry name" value="PAS"/>
    <property type="match status" value="1"/>
</dbReference>
<dbReference type="PRINTS" id="PR00344">
    <property type="entry name" value="BCTRLSENSOR"/>
</dbReference>
<evidence type="ECO:0000256" key="1">
    <source>
        <dbReference type="ARBA" id="ARBA00000085"/>
    </source>
</evidence>
<dbReference type="Proteomes" id="UP001231124">
    <property type="component" value="Unassembled WGS sequence"/>
</dbReference>
<dbReference type="Pfam" id="PF03707">
    <property type="entry name" value="MHYT"/>
    <property type="match status" value="2"/>
</dbReference>
<comment type="catalytic activity">
    <reaction evidence="1">
        <text>ATP + protein L-histidine = ADP + protein N-phospho-L-histidine.</text>
        <dbReference type="EC" id="2.7.13.3"/>
    </reaction>
</comment>
<dbReference type="CDD" id="cd00082">
    <property type="entry name" value="HisKA"/>
    <property type="match status" value="1"/>
</dbReference>
<dbReference type="EMBL" id="JAUSVP010000015">
    <property type="protein sequence ID" value="MDQ0449556.1"/>
    <property type="molecule type" value="Genomic_DNA"/>
</dbReference>
<dbReference type="Pfam" id="PF02518">
    <property type="entry name" value="HATPase_c"/>
    <property type="match status" value="1"/>
</dbReference>
<dbReference type="PROSITE" id="PS50113">
    <property type="entry name" value="PAC"/>
    <property type="match status" value="1"/>
</dbReference>
<keyword evidence="6" id="KW-0472">Membrane</keyword>
<comment type="caution">
    <text evidence="11">The sequence shown here is derived from an EMBL/GenBank/DDBJ whole genome shotgun (WGS) entry which is preliminary data.</text>
</comment>
<dbReference type="InterPro" id="IPR000014">
    <property type="entry name" value="PAS"/>
</dbReference>
<dbReference type="CDD" id="cd00130">
    <property type="entry name" value="PAS"/>
    <property type="match status" value="1"/>
</dbReference>
<dbReference type="Gene3D" id="3.30.450.20">
    <property type="entry name" value="PAS domain"/>
    <property type="match status" value="1"/>
</dbReference>
<dbReference type="Gene3D" id="3.30.565.10">
    <property type="entry name" value="Histidine kinase-like ATPase, C-terminal domain"/>
    <property type="match status" value="1"/>
</dbReference>
<keyword evidence="4" id="KW-0808">Transferase</keyword>
<feature type="domain" description="PAS" evidence="8">
    <location>
        <begin position="269"/>
        <end position="339"/>
    </location>
</feature>
<evidence type="ECO:0000256" key="2">
    <source>
        <dbReference type="ARBA" id="ARBA00012438"/>
    </source>
</evidence>
<feature type="domain" description="MHYT" evidence="10">
    <location>
        <begin position="6"/>
        <end position="217"/>
    </location>
</feature>
<evidence type="ECO:0000256" key="6">
    <source>
        <dbReference type="PROSITE-ProRule" id="PRU00244"/>
    </source>
</evidence>
<evidence type="ECO:0000256" key="3">
    <source>
        <dbReference type="ARBA" id="ARBA00022553"/>
    </source>
</evidence>
<dbReference type="Gene3D" id="1.10.287.130">
    <property type="match status" value="1"/>
</dbReference>
<dbReference type="SMART" id="SM00086">
    <property type="entry name" value="PAC"/>
    <property type="match status" value="1"/>
</dbReference>
<dbReference type="PANTHER" id="PTHR43304:SF1">
    <property type="entry name" value="PAC DOMAIN-CONTAINING PROTEIN"/>
    <property type="match status" value="1"/>
</dbReference>
<gene>
    <name evidence="11" type="ORF">QO012_004075</name>
</gene>
<evidence type="ECO:0000256" key="5">
    <source>
        <dbReference type="ARBA" id="ARBA00022777"/>
    </source>
</evidence>
<dbReference type="RefSeq" id="WP_238201404.1">
    <property type="nucleotide sequence ID" value="NZ_BPQE01000003.1"/>
</dbReference>
<organism evidence="11 12">
    <name type="scientific">Methylobacterium aerolatum</name>
    <dbReference type="NCBI Taxonomy" id="418708"/>
    <lineage>
        <taxon>Bacteria</taxon>
        <taxon>Pseudomonadati</taxon>
        <taxon>Pseudomonadota</taxon>
        <taxon>Alphaproteobacteria</taxon>
        <taxon>Hyphomicrobiales</taxon>
        <taxon>Methylobacteriaceae</taxon>
        <taxon>Methylobacterium</taxon>
    </lineage>
</organism>
<feature type="transmembrane region" description="Helical" evidence="6">
    <location>
        <begin position="47"/>
        <end position="71"/>
    </location>
</feature>
<dbReference type="SUPFAM" id="SSF55785">
    <property type="entry name" value="PYP-like sensor domain (PAS domain)"/>
    <property type="match status" value="1"/>
</dbReference>
<proteinExistence type="predicted"/>
<reference evidence="11 12" key="1">
    <citation type="submission" date="2023-07" db="EMBL/GenBank/DDBJ databases">
        <title>Genomic Encyclopedia of Type Strains, Phase IV (KMG-IV): sequencing the most valuable type-strain genomes for metagenomic binning, comparative biology and taxonomic classification.</title>
        <authorList>
            <person name="Goeker M."/>
        </authorList>
    </citation>
    <scope>NUCLEOTIDE SEQUENCE [LARGE SCALE GENOMIC DNA]</scope>
    <source>
        <strain evidence="11 12">DSM 19013</strain>
    </source>
</reference>
<feature type="domain" description="PAC" evidence="9">
    <location>
        <begin position="342"/>
        <end position="394"/>
    </location>
</feature>
<dbReference type="SUPFAM" id="SSF47384">
    <property type="entry name" value="Homodimeric domain of signal transducing histidine kinase"/>
    <property type="match status" value="1"/>
</dbReference>
<dbReference type="InterPro" id="IPR000700">
    <property type="entry name" value="PAS-assoc_C"/>
</dbReference>
<dbReference type="Pfam" id="PF08447">
    <property type="entry name" value="PAS_3"/>
    <property type="match status" value="1"/>
</dbReference>
<keyword evidence="3" id="KW-0597">Phosphoprotein</keyword>
<evidence type="ECO:0000313" key="12">
    <source>
        <dbReference type="Proteomes" id="UP001231124"/>
    </source>
</evidence>
<dbReference type="InterPro" id="IPR003661">
    <property type="entry name" value="HisK_dim/P_dom"/>
</dbReference>
<keyword evidence="5" id="KW-0418">Kinase</keyword>
<dbReference type="InterPro" id="IPR035965">
    <property type="entry name" value="PAS-like_dom_sf"/>
</dbReference>
<evidence type="ECO:0000259" key="7">
    <source>
        <dbReference type="PROSITE" id="PS50109"/>
    </source>
</evidence>
<keyword evidence="12" id="KW-1185">Reference proteome</keyword>
<evidence type="ECO:0000259" key="9">
    <source>
        <dbReference type="PROSITE" id="PS50113"/>
    </source>
</evidence>
<dbReference type="InterPro" id="IPR036097">
    <property type="entry name" value="HisK_dim/P_sf"/>
</dbReference>
<evidence type="ECO:0000259" key="8">
    <source>
        <dbReference type="PROSITE" id="PS50112"/>
    </source>
</evidence>
<dbReference type="InterPro" id="IPR005467">
    <property type="entry name" value="His_kinase_dom"/>
</dbReference>
<feature type="transmembrane region" description="Helical" evidence="6">
    <location>
        <begin position="163"/>
        <end position="184"/>
    </location>
</feature>
<protein>
    <recommendedName>
        <fullName evidence="2">histidine kinase</fullName>
        <ecNumber evidence="2">2.7.13.3</ecNumber>
    </recommendedName>
</protein>
<dbReference type="InterPro" id="IPR003594">
    <property type="entry name" value="HATPase_dom"/>
</dbReference>
<accession>A0ABU0I4L8</accession>
<dbReference type="PROSITE" id="PS50109">
    <property type="entry name" value="HIS_KIN"/>
    <property type="match status" value="1"/>
</dbReference>
<dbReference type="EC" id="2.7.13.3" evidence="2"/>
<evidence type="ECO:0000313" key="11">
    <source>
        <dbReference type="EMBL" id="MDQ0449556.1"/>
    </source>
</evidence>
<feature type="transmembrane region" description="Helical" evidence="6">
    <location>
        <begin position="83"/>
        <end position="103"/>
    </location>
</feature>
<feature type="transmembrane region" description="Helical" evidence="6">
    <location>
        <begin position="6"/>
        <end position="26"/>
    </location>
</feature>
<feature type="transmembrane region" description="Helical" evidence="6">
    <location>
        <begin position="196"/>
        <end position="216"/>
    </location>
</feature>
<sequence>MSHSGFSPALVALSVAIAMFAAYTALDLMERARRFGESRLDHGKRRFWVAGAAVTMGGGIWSMHFVGMLALERGMWVSYDLGLTALSLAIAVGVTGAAFAWVATRSTAGEGKPGDAPAPDAGAEGRPGTILVAGPLMGLGIALMHYTGMAAMRVPGGIAYDPALVALSLAIAMVAATVGLRLAFRRNGLLEKLAAAAVMGIAVAGMHYTGMAAATFGPMAHETPAEAGMMAAPENLALATAGATFLILFLGMLAIAIDQRRIQAELAASEARFRAAVEAVRGVLWTNDAQGRMVGPQPGWAAITGQSFAEYQGFGWADAVHPEDAEPSIAAWNETVAARKTFVFEHRVRTRDGTYRHYAIRAVPVLNADGSIREWVGVHTDITAQREAEAELRESNEEIQRYAYIVSHDLRAPLVNVMGFTSELAETQGELRTLLAGHPDAERIDGDMGEALGFIGAAVTRMERLIAAILKLSREGRRRFEPEPLDMTALIQRLADATRHQTGTQNATVGVAPGLPGITADRLAVEQIFGNLLDNALKYLEHGRPGRITVTGEVLGTGRVRFTVADNGRGIAPQDHARVFELFRRSGTQDRPGEGIGLAHVKALVRALGGRIDLTSRPGEGSSFTVTLPRGAAMDRGAPAPLSIAAE</sequence>
<feature type="domain" description="Histidine kinase" evidence="7">
    <location>
        <begin position="405"/>
        <end position="632"/>
    </location>
</feature>
<dbReference type="SUPFAM" id="SSF55874">
    <property type="entry name" value="ATPase domain of HSP90 chaperone/DNA topoisomerase II/histidine kinase"/>
    <property type="match status" value="1"/>
</dbReference>
<dbReference type="SMART" id="SM00387">
    <property type="entry name" value="HATPase_c"/>
    <property type="match status" value="1"/>
</dbReference>
<dbReference type="PROSITE" id="PS50924">
    <property type="entry name" value="MHYT"/>
    <property type="match status" value="1"/>
</dbReference>
<dbReference type="InterPro" id="IPR036890">
    <property type="entry name" value="HATPase_C_sf"/>
</dbReference>
<dbReference type="PANTHER" id="PTHR43304">
    <property type="entry name" value="PHYTOCHROME-LIKE PROTEIN CPH1"/>
    <property type="match status" value="1"/>
</dbReference>
<dbReference type="InterPro" id="IPR013655">
    <property type="entry name" value="PAS_fold_3"/>
</dbReference>